<feature type="region of interest" description="Disordered" evidence="1">
    <location>
        <begin position="1"/>
        <end position="27"/>
    </location>
</feature>
<sequence length="85" mass="9082">MVESTPSNDTLAGSPTDSTSEPSSREVAEVVAELEKYRARLVEDFTTAAKKAKLPKSMTNAQLKAHPEIAKIDVSLAKLRGEPAA</sequence>
<dbReference type="AlphaFoldDB" id="A0A2W4TVB4"/>
<name>A0A2W4TVB4_9CYAN</name>
<gene>
    <name evidence="2" type="ORF">DCF25_17110</name>
</gene>
<evidence type="ECO:0000256" key="1">
    <source>
        <dbReference type="SAM" id="MobiDB-lite"/>
    </source>
</evidence>
<evidence type="ECO:0000313" key="3">
    <source>
        <dbReference type="Proteomes" id="UP000249354"/>
    </source>
</evidence>
<evidence type="ECO:0000313" key="2">
    <source>
        <dbReference type="EMBL" id="PZO12732.1"/>
    </source>
</evidence>
<reference evidence="3" key="1">
    <citation type="submission" date="2018-04" db="EMBL/GenBank/DDBJ databases">
        <authorList>
            <person name="Cornet L."/>
        </authorList>
    </citation>
    <scope>NUCLEOTIDE SEQUENCE [LARGE SCALE GENOMIC DNA]</scope>
</reference>
<accession>A0A2W4TVB4</accession>
<feature type="compositionally biased region" description="Polar residues" evidence="1">
    <location>
        <begin position="1"/>
        <end position="22"/>
    </location>
</feature>
<organism evidence="2 3">
    <name type="scientific">Leptolyngbya foveolarum</name>
    <dbReference type="NCBI Taxonomy" id="47253"/>
    <lineage>
        <taxon>Bacteria</taxon>
        <taxon>Bacillati</taxon>
        <taxon>Cyanobacteriota</taxon>
        <taxon>Cyanophyceae</taxon>
        <taxon>Leptolyngbyales</taxon>
        <taxon>Leptolyngbyaceae</taxon>
        <taxon>Leptolyngbya group</taxon>
        <taxon>Leptolyngbya</taxon>
    </lineage>
</organism>
<reference evidence="2 3" key="2">
    <citation type="submission" date="2018-06" db="EMBL/GenBank/DDBJ databases">
        <title>Metagenomic assembly of (sub)arctic Cyanobacteria and their associated microbiome from non-axenic cultures.</title>
        <authorList>
            <person name="Baurain D."/>
        </authorList>
    </citation>
    <scope>NUCLEOTIDE SEQUENCE [LARGE SCALE GENOMIC DNA]</scope>
    <source>
        <strain evidence="2">ULC129bin1</strain>
    </source>
</reference>
<comment type="caution">
    <text evidence="2">The sequence shown here is derived from an EMBL/GenBank/DDBJ whole genome shotgun (WGS) entry which is preliminary data.</text>
</comment>
<protein>
    <submittedName>
        <fullName evidence="2">Uncharacterized protein</fullName>
    </submittedName>
</protein>
<proteinExistence type="predicted"/>
<dbReference type="Proteomes" id="UP000249354">
    <property type="component" value="Unassembled WGS sequence"/>
</dbReference>
<dbReference type="EMBL" id="QBMC01000141">
    <property type="protein sequence ID" value="PZO12732.1"/>
    <property type="molecule type" value="Genomic_DNA"/>
</dbReference>